<dbReference type="Pfam" id="PF04379">
    <property type="entry name" value="DUF525"/>
    <property type="match status" value="1"/>
</dbReference>
<protein>
    <recommendedName>
        <fullName evidence="2">ApaG domain-containing protein</fullName>
    </recommendedName>
</protein>
<proteinExistence type="predicted"/>
<evidence type="ECO:0000259" key="2">
    <source>
        <dbReference type="PROSITE" id="PS51087"/>
    </source>
</evidence>
<evidence type="ECO:0000313" key="3">
    <source>
        <dbReference type="EMBL" id="CAD9346366.1"/>
    </source>
</evidence>
<dbReference type="GO" id="GO:0042645">
    <property type="term" value="C:mitochondrial nucleoid"/>
    <property type="evidence" value="ECO:0007669"/>
    <property type="project" value="TreeGrafter"/>
</dbReference>
<dbReference type="GO" id="GO:0070987">
    <property type="term" value="P:error-free translesion synthesis"/>
    <property type="evidence" value="ECO:0007669"/>
    <property type="project" value="TreeGrafter"/>
</dbReference>
<name>A0A7S2ENT7_9STRA</name>
<sequence length="461" mass="51850">MRTFMTRSFHRLQAGQYVRKDAGKAFFSSKKNSALPFGIAPTIQLQLRDNVSEQELQKFRKSSIRVYRILLRHLKGCDGKERVLLQSPLNPRDYGRAKLVRSNDYTHSSRNDENNNDAEKNKERLRCIQSQLFNMWHSNNSDEQYNNTMHLLNKVLYPPSNTASLANDPADNNYDNDNYDDYEYAEEEQDTSLLLTRQELYHAIRASFSRLQLLPYSFPHSSDGNVGTISKAELSQLLSFAIHCNSLLVDIESTTQRTTITEDARHGVRVIATSRCIGTARSTPTASSKTAAVLHHLTPKPNISIKHRFAYRIRIENIGREKDNKNTTDDDDDDDLEAVQLLGRTWKIVEHESNNENEESDGVDLKEKEVVTVDAPTGGAVGHLPVLKPGQIFEYMSGCELTTPTGTMGGSFYMSRVSTQTKSCTIGDPMDMNMEHQFLMNVEPFALIADDGGGGGGDLSN</sequence>
<feature type="compositionally biased region" description="Basic and acidic residues" evidence="1">
    <location>
        <begin position="107"/>
        <end position="121"/>
    </location>
</feature>
<organism evidence="3">
    <name type="scientific">Ditylum brightwellii</name>
    <dbReference type="NCBI Taxonomy" id="49249"/>
    <lineage>
        <taxon>Eukaryota</taxon>
        <taxon>Sar</taxon>
        <taxon>Stramenopiles</taxon>
        <taxon>Ochrophyta</taxon>
        <taxon>Bacillariophyta</taxon>
        <taxon>Mediophyceae</taxon>
        <taxon>Lithodesmiophycidae</taxon>
        <taxon>Lithodesmiales</taxon>
        <taxon>Lithodesmiaceae</taxon>
        <taxon>Ditylum</taxon>
    </lineage>
</organism>
<dbReference type="PROSITE" id="PS51087">
    <property type="entry name" value="APAG"/>
    <property type="match status" value="1"/>
</dbReference>
<dbReference type="GO" id="GO:0005634">
    <property type="term" value="C:nucleus"/>
    <property type="evidence" value="ECO:0007669"/>
    <property type="project" value="TreeGrafter"/>
</dbReference>
<reference evidence="3" key="1">
    <citation type="submission" date="2021-01" db="EMBL/GenBank/DDBJ databases">
        <authorList>
            <person name="Corre E."/>
            <person name="Pelletier E."/>
            <person name="Niang G."/>
            <person name="Scheremetjew M."/>
            <person name="Finn R."/>
            <person name="Kale V."/>
            <person name="Holt S."/>
            <person name="Cochrane G."/>
            <person name="Meng A."/>
            <person name="Brown T."/>
            <person name="Cohen L."/>
        </authorList>
    </citation>
    <scope>NUCLEOTIDE SEQUENCE</scope>
    <source>
        <strain evidence="3">Pop2</strain>
    </source>
</reference>
<evidence type="ECO:0000256" key="1">
    <source>
        <dbReference type="SAM" id="MobiDB-lite"/>
    </source>
</evidence>
<dbReference type="Gene3D" id="2.60.40.1470">
    <property type="entry name" value="ApaG domain"/>
    <property type="match status" value="1"/>
</dbReference>
<dbReference type="InterPro" id="IPR036767">
    <property type="entry name" value="ApaG_sf"/>
</dbReference>
<feature type="domain" description="ApaG" evidence="2">
    <location>
        <begin position="282"/>
        <end position="454"/>
    </location>
</feature>
<dbReference type="PANTHER" id="PTHR14289">
    <property type="entry name" value="F-BOX ONLY PROTEIN 3"/>
    <property type="match status" value="1"/>
</dbReference>
<dbReference type="PANTHER" id="PTHR14289:SF16">
    <property type="entry name" value="POLYMERASE DELTA-INTERACTING PROTEIN 2"/>
    <property type="match status" value="1"/>
</dbReference>
<dbReference type="EMBL" id="HBGN01029967">
    <property type="protein sequence ID" value="CAD9346366.1"/>
    <property type="molecule type" value="Transcribed_RNA"/>
</dbReference>
<dbReference type="AlphaFoldDB" id="A0A7S2ENT7"/>
<dbReference type="SUPFAM" id="SSF110069">
    <property type="entry name" value="ApaG-like"/>
    <property type="match status" value="1"/>
</dbReference>
<accession>A0A7S2ENT7</accession>
<feature type="region of interest" description="Disordered" evidence="1">
    <location>
        <begin position="101"/>
        <end position="121"/>
    </location>
</feature>
<dbReference type="InterPro" id="IPR007474">
    <property type="entry name" value="ApaG_domain"/>
</dbReference>
<gene>
    <name evidence="3" type="ORF">DBRI1063_LOCUS19335</name>
</gene>